<dbReference type="EMBL" id="NISJ01000022">
    <property type="protein sequence ID" value="OWQ90556.1"/>
    <property type="molecule type" value="Genomic_DNA"/>
</dbReference>
<dbReference type="Proteomes" id="UP000197097">
    <property type="component" value="Unassembled WGS sequence"/>
</dbReference>
<proteinExistence type="predicted"/>
<dbReference type="AlphaFoldDB" id="A0A246JE91"/>
<keyword evidence="2" id="KW-1185">Reference proteome</keyword>
<accession>A0A246JE91</accession>
<protein>
    <submittedName>
        <fullName evidence="1">Uncharacterized protein</fullName>
    </submittedName>
</protein>
<gene>
    <name evidence="1" type="ORF">CDQ91_20365</name>
</gene>
<dbReference type="OrthoDB" id="7596296at2"/>
<reference evidence="1 2" key="1">
    <citation type="journal article" date="2002" name="Int. J. Syst. Evol. Microbiol.">
        <title>Sphingopyxis witflariensis sp. nov., isolated from activated sludge.</title>
        <authorList>
            <person name="Kampfer P."/>
            <person name="Witzenberger R."/>
            <person name="Denner E.B."/>
            <person name="Busse H.J."/>
            <person name="Neef A."/>
        </authorList>
    </citation>
    <scope>NUCLEOTIDE SEQUENCE [LARGE SCALE GENOMIC DNA]</scope>
    <source>
        <strain evidence="1 2">DSM 14551</strain>
    </source>
</reference>
<name>A0A246JE91_9SPHN</name>
<organism evidence="1 2">
    <name type="scientific">Sphingopyxis witflariensis</name>
    <dbReference type="NCBI Taxonomy" id="173675"/>
    <lineage>
        <taxon>Bacteria</taxon>
        <taxon>Pseudomonadati</taxon>
        <taxon>Pseudomonadota</taxon>
        <taxon>Alphaproteobacteria</taxon>
        <taxon>Sphingomonadales</taxon>
        <taxon>Sphingomonadaceae</taxon>
        <taxon>Sphingopyxis</taxon>
    </lineage>
</organism>
<evidence type="ECO:0000313" key="1">
    <source>
        <dbReference type="EMBL" id="OWQ90556.1"/>
    </source>
</evidence>
<dbReference type="RefSeq" id="WP_088474540.1">
    <property type="nucleotide sequence ID" value="NZ_NISJ01000022.1"/>
</dbReference>
<sequence length="231" mass="23873">MMMMMNRIGLTMAAIVLVVPATALAQFGGLGKMVKGAAGLSSSDDGAPISMDDADAFLTGTVQSTKNVMIAAALLAGVVTEKDKAVSRKMQIEAIEKVQDPKELGAHTALLDSDINDIKQSDFTDKLQAEYNAGNSAKKAAISAAVFNLALGVVRNAKLAEQAPSMISGVSRNPELVRRAGQFKAAGSLLGTQAKGFASIASVMPKLLAVAKVKAPDAASTSKAVPFEGFF</sequence>
<evidence type="ECO:0000313" key="2">
    <source>
        <dbReference type="Proteomes" id="UP000197097"/>
    </source>
</evidence>
<comment type="caution">
    <text evidence="1">The sequence shown here is derived from an EMBL/GenBank/DDBJ whole genome shotgun (WGS) entry which is preliminary data.</text>
</comment>